<reference evidence="2" key="1">
    <citation type="journal article" date="2022" name="bioRxiv">
        <title>Sequencing and chromosome-scale assembly of the giantPleurodeles waltlgenome.</title>
        <authorList>
            <person name="Brown T."/>
            <person name="Elewa A."/>
            <person name="Iarovenko S."/>
            <person name="Subramanian E."/>
            <person name="Araus A.J."/>
            <person name="Petzold A."/>
            <person name="Susuki M."/>
            <person name="Suzuki K.-i.T."/>
            <person name="Hayashi T."/>
            <person name="Toyoda A."/>
            <person name="Oliveira C."/>
            <person name="Osipova E."/>
            <person name="Leigh N.D."/>
            <person name="Simon A."/>
            <person name="Yun M.H."/>
        </authorList>
    </citation>
    <scope>NUCLEOTIDE SEQUENCE</scope>
    <source>
        <strain evidence="2">20211129_DDA</strain>
        <tissue evidence="2">Liver</tissue>
    </source>
</reference>
<feature type="compositionally biased region" description="Acidic residues" evidence="1">
    <location>
        <begin position="78"/>
        <end position="89"/>
    </location>
</feature>
<organism evidence="2 3">
    <name type="scientific">Pleurodeles waltl</name>
    <name type="common">Iberian ribbed newt</name>
    <dbReference type="NCBI Taxonomy" id="8319"/>
    <lineage>
        <taxon>Eukaryota</taxon>
        <taxon>Metazoa</taxon>
        <taxon>Chordata</taxon>
        <taxon>Craniata</taxon>
        <taxon>Vertebrata</taxon>
        <taxon>Euteleostomi</taxon>
        <taxon>Amphibia</taxon>
        <taxon>Batrachia</taxon>
        <taxon>Caudata</taxon>
        <taxon>Salamandroidea</taxon>
        <taxon>Salamandridae</taxon>
        <taxon>Pleurodelinae</taxon>
        <taxon>Pleurodeles</taxon>
    </lineage>
</organism>
<feature type="region of interest" description="Disordered" evidence="1">
    <location>
        <begin position="78"/>
        <end position="109"/>
    </location>
</feature>
<dbReference type="AlphaFoldDB" id="A0AAV7KUM9"/>
<sequence>MLHKVGGCSGDQPAKFGVTWENRQKVRERFRATVPTAGEQKTTSEVQKKNVDWKNFDGERPGTSFGYDDTEICELDYDEESEDLEEGEIPDERNKGDRQDRFEQKGDRGDAKYLSTGCILQVS</sequence>
<evidence type="ECO:0000313" key="3">
    <source>
        <dbReference type="Proteomes" id="UP001066276"/>
    </source>
</evidence>
<accession>A0AAV7KUM9</accession>
<dbReference type="Proteomes" id="UP001066276">
    <property type="component" value="Chromosome 12"/>
</dbReference>
<gene>
    <name evidence="2" type="ORF">NDU88_002119</name>
</gene>
<evidence type="ECO:0000256" key="1">
    <source>
        <dbReference type="SAM" id="MobiDB-lite"/>
    </source>
</evidence>
<dbReference type="EMBL" id="JANPWB010000016">
    <property type="protein sequence ID" value="KAJ1081947.1"/>
    <property type="molecule type" value="Genomic_DNA"/>
</dbReference>
<name>A0AAV7KUM9_PLEWA</name>
<protein>
    <submittedName>
        <fullName evidence="2">Uncharacterized protein</fullName>
    </submittedName>
</protein>
<feature type="compositionally biased region" description="Basic and acidic residues" evidence="1">
    <location>
        <begin position="90"/>
        <end position="109"/>
    </location>
</feature>
<proteinExistence type="predicted"/>
<comment type="caution">
    <text evidence="2">The sequence shown here is derived from an EMBL/GenBank/DDBJ whole genome shotgun (WGS) entry which is preliminary data.</text>
</comment>
<keyword evidence="3" id="KW-1185">Reference proteome</keyword>
<evidence type="ECO:0000313" key="2">
    <source>
        <dbReference type="EMBL" id="KAJ1081947.1"/>
    </source>
</evidence>